<dbReference type="InterPro" id="IPR000878">
    <property type="entry name" value="4pyrrol_Mease"/>
</dbReference>
<keyword evidence="3 9" id="KW-0489">Methyltransferase</keyword>
<dbReference type="CDD" id="cd11642">
    <property type="entry name" value="SUMT"/>
    <property type="match status" value="1"/>
</dbReference>
<dbReference type="Gene3D" id="3.40.1010.10">
    <property type="entry name" value="Cobalt-precorrin-4 Transmethylase, Domain 1"/>
    <property type="match status" value="1"/>
</dbReference>
<dbReference type="EMBL" id="JBHSEK010000001">
    <property type="protein sequence ID" value="MFC4488416.1"/>
    <property type="molecule type" value="Genomic_DNA"/>
</dbReference>
<dbReference type="NCBIfam" id="NF004790">
    <property type="entry name" value="PRK06136.1"/>
    <property type="match status" value="1"/>
</dbReference>
<evidence type="ECO:0000313" key="9">
    <source>
        <dbReference type="EMBL" id="MFC4488416.1"/>
    </source>
</evidence>
<dbReference type="InterPro" id="IPR003043">
    <property type="entry name" value="Uropor_MeTrfase_CS"/>
</dbReference>
<protein>
    <recommendedName>
        <fullName evidence="2">uroporphyrinogen-III C-methyltransferase</fullName>
        <ecNumber evidence="2">2.1.1.107</ecNumber>
    </recommendedName>
</protein>
<gene>
    <name evidence="9" type="primary">cobA</name>
    <name evidence="9" type="ORF">ACFO0R_02180</name>
</gene>
<dbReference type="GO" id="GO:0032259">
    <property type="term" value="P:methylation"/>
    <property type="evidence" value="ECO:0007669"/>
    <property type="project" value="UniProtKB-KW"/>
</dbReference>
<evidence type="ECO:0000256" key="2">
    <source>
        <dbReference type="ARBA" id="ARBA00012162"/>
    </source>
</evidence>
<dbReference type="InterPro" id="IPR014776">
    <property type="entry name" value="4pyrrole_Mease_sub2"/>
</dbReference>
<dbReference type="InterPro" id="IPR006366">
    <property type="entry name" value="CobA/CysG_C"/>
</dbReference>
<dbReference type="Pfam" id="PF00590">
    <property type="entry name" value="TP_methylase"/>
    <property type="match status" value="1"/>
</dbReference>
<dbReference type="PROSITE" id="PS00839">
    <property type="entry name" value="SUMT_1"/>
    <property type="match status" value="1"/>
</dbReference>
<keyword evidence="5" id="KW-0949">S-adenosyl-L-methionine</keyword>
<accession>A0ABV8ZNZ7</accession>
<proteinExistence type="inferred from homology"/>
<comment type="similarity">
    <text evidence="1">Belongs to the precorrin methyltransferase family.</text>
</comment>
<dbReference type="SUPFAM" id="SSF53790">
    <property type="entry name" value="Tetrapyrrole methylase"/>
    <property type="match status" value="1"/>
</dbReference>
<evidence type="ECO:0000259" key="8">
    <source>
        <dbReference type="Pfam" id="PF00590"/>
    </source>
</evidence>
<evidence type="ECO:0000256" key="7">
    <source>
        <dbReference type="ARBA" id="ARBA00025705"/>
    </source>
</evidence>
<evidence type="ECO:0000256" key="3">
    <source>
        <dbReference type="ARBA" id="ARBA00022603"/>
    </source>
</evidence>
<name>A0ABV8ZNZ7_9NEIS</name>
<reference evidence="10" key="1">
    <citation type="journal article" date="2019" name="Int. J. Syst. Evol. Microbiol.">
        <title>The Global Catalogue of Microorganisms (GCM) 10K type strain sequencing project: providing services to taxonomists for standard genome sequencing and annotation.</title>
        <authorList>
            <consortium name="The Broad Institute Genomics Platform"/>
            <consortium name="The Broad Institute Genome Sequencing Center for Infectious Disease"/>
            <person name="Wu L."/>
            <person name="Ma J."/>
        </authorList>
    </citation>
    <scope>NUCLEOTIDE SEQUENCE [LARGE SCALE GENOMIC DNA]</scope>
    <source>
        <strain evidence="10">CGMCC 4.7608</strain>
    </source>
</reference>
<sequence length="298" mass="31229">MIRPVAPLPRAGQETAAPPFPPGSVVLLGAGPGCADLLTVRAAQRLAQADAVLYDHLIDPEILRLAPPSARRVCVGKRASRHTLPQAEINQLMIALARQGLRVARLKGGDPFMFGRGGEEMHALLAAGIRCEAVPGVSAALGAAASLALPLTHRDYAQGCRFVTGHRREGASALAWTTDSGPEETVVVYMGLGEAANIAEQLLSHGRAPDTPVAIVEQACMPGERCVCGRLAELGRLAEQYRLRAPALLIIGGVVKLHQELTALRAGLGHGLGFLDPGHSAAPVVATILRAPSHEYTP</sequence>
<comment type="pathway">
    <text evidence="7">Porphyrin-containing compound metabolism; siroheme biosynthesis; precorrin-2 from uroporphyrinogen III: step 1/1.</text>
</comment>
<evidence type="ECO:0000313" key="10">
    <source>
        <dbReference type="Proteomes" id="UP001595999"/>
    </source>
</evidence>
<dbReference type="RefSeq" id="WP_378123888.1">
    <property type="nucleotide sequence ID" value="NZ_JBHSEK010000001.1"/>
</dbReference>
<dbReference type="InterPro" id="IPR050161">
    <property type="entry name" value="Siro_Cobalamin_biosynth"/>
</dbReference>
<dbReference type="Proteomes" id="UP001595999">
    <property type="component" value="Unassembled WGS sequence"/>
</dbReference>
<keyword evidence="10" id="KW-1185">Reference proteome</keyword>
<evidence type="ECO:0000256" key="4">
    <source>
        <dbReference type="ARBA" id="ARBA00022679"/>
    </source>
</evidence>
<feature type="domain" description="Tetrapyrrole methylase" evidence="8">
    <location>
        <begin position="25"/>
        <end position="234"/>
    </location>
</feature>
<comment type="caution">
    <text evidence="9">The sequence shown here is derived from an EMBL/GenBank/DDBJ whole genome shotgun (WGS) entry which is preliminary data.</text>
</comment>
<dbReference type="GO" id="GO:0004851">
    <property type="term" value="F:uroporphyrin-III C-methyltransferase activity"/>
    <property type="evidence" value="ECO:0007669"/>
    <property type="project" value="UniProtKB-EC"/>
</dbReference>
<evidence type="ECO:0000256" key="1">
    <source>
        <dbReference type="ARBA" id="ARBA00005879"/>
    </source>
</evidence>
<dbReference type="Gene3D" id="3.30.950.10">
    <property type="entry name" value="Methyltransferase, Cobalt-precorrin-4 Transmethylase, Domain 2"/>
    <property type="match status" value="1"/>
</dbReference>
<keyword evidence="6" id="KW-0627">Porphyrin biosynthesis</keyword>
<dbReference type="PANTHER" id="PTHR45790">
    <property type="entry name" value="SIROHEME SYNTHASE-RELATED"/>
    <property type="match status" value="1"/>
</dbReference>
<dbReference type="InterPro" id="IPR014777">
    <property type="entry name" value="4pyrrole_Mease_sub1"/>
</dbReference>
<keyword evidence="4 9" id="KW-0808">Transferase</keyword>
<dbReference type="NCBIfam" id="TIGR01469">
    <property type="entry name" value="cobA_cysG_Cterm"/>
    <property type="match status" value="1"/>
</dbReference>
<evidence type="ECO:0000256" key="6">
    <source>
        <dbReference type="ARBA" id="ARBA00023244"/>
    </source>
</evidence>
<organism evidence="9 10">
    <name type="scientific">Chromobacterium aquaticum</name>
    <dbReference type="NCBI Taxonomy" id="467180"/>
    <lineage>
        <taxon>Bacteria</taxon>
        <taxon>Pseudomonadati</taxon>
        <taxon>Pseudomonadota</taxon>
        <taxon>Betaproteobacteria</taxon>
        <taxon>Neisseriales</taxon>
        <taxon>Chromobacteriaceae</taxon>
        <taxon>Chromobacterium</taxon>
    </lineage>
</organism>
<dbReference type="InterPro" id="IPR035996">
    <property type="entry name" value="4pyrrol_Methylase_sf"/>
</dbReference>
<dbReference type="EC" id="2.1.1.107" evidence="2"/>
<evidence type="ECO:0000256" key="5">
    <source>
        <dbReference type="ARBA" id="ARBA00022691"/>
    </source>
</evidence>
<dbReference type="PANTHER" id="PTHR45790:SF3">
    <property type="entry name" value="S-ADENOSYL-L-METHIONINE-DEPENDENT UROPORPHYRINOGEN III METHYLTRANSFERASE, CHLOROPLASTIC"/>
    <property type="match status" value="1"/>
</dbReference>